<keyword evidence="2" id="KW-1185">Reference proteome</keyword>
<organism evidence="1 2">
    <name type="scientific">Novipirellula rosea</name>
    <dbReference type="NCBI Taxonomy" id="1031540"/>
    <lineage>
        <taxon>Bacteria</taxon>
        <taxon>Pseudomonadati</taxon>
        <taxon>Planctomycetota</taxon>
        <taxon>Planctomycetia</taxon>
        <taxon>Pirellulales</taxon>
        <taxon>Pirellulaceae</taxon>
        <taxon>Novipirellula</taxon>
    </lineage>
</organism>
<dbReference type="Gene3D" id="3.40.50.300">
    <property type="entry name" value="P-loop containing nucleotide triphosphate hydrolases"/>
    <property type="match status" value="1"/>
</dbReference>
<accession>A0ABP8MM60</accession>
<evidence type="ECO:0008006" key="3">
    <source>
        <dbReference type="Google" id="ProtNLM"/>
    </source>
</evidence>
<reference evidence="2" key="1">
    <citation type="journal article" date="2019" name="Int. J. Syst. Evol. Microbiol.">
        <title>The Global Catalogue of Microorganisms (GCM) 10K type strain sequencing project: providing services to taxonomists for standard genome sequencing and annotation.</title>
        <authorList>
            <consortium name="The Broad Institute Genomics Platform"/>
            <consortium name="The Broad Institute Genome Sequencing Center for Infectious Disease"/>
            <person name="Wu L."/>
            <person name="Ma J."/>
        </authorList>
    </citation>
    <scope>NUCLEOTIDE SEQUENCE [LARGE SCALE GENOMIC DNA]</scope>
    <source>
        <strain evidence="2">JCM 17759</strain>
    </source>
</reference>
<dbReference type="Proteomes" id="UP001500840">
    <property type="component" value="Unassembled WGS sequence"/>
</dbReference>
<dbReference type="InterPro" id="IPR027417">
    <property type="entry name" value="P-loop_NTPase"/>
</dbReference>
<protein>
    <recommendedName>
        <fullName evidence="3">Sulfotransferase family protein</fullName>
    </recommendedName>
</protein>
<sequence length="200" mass="22814">MRIVVIGLYNSGSTCVAGVLDRLGVDMGAPYWHENECFYEPYDLSCILRHFWPEPECHSQASERIRVEVLRNWILGRESFGTSPCGAKHPLFCLSLADLRKAWGEETVFVWSQREREASIAGLRKRNWFGEMTVPIQNKLWNAIHDFDFANANVFKLQYDAILQNPSQEIDRIISTLKLDVNADSRRAAIDWVQPPSGGG</sequence>
<dbReference type="SUPFAM" id="SSF52540">
    <property type="entry name" value="P-loop containing nucleoside triphosphate hydrolases"/>
    <property type="match status" value="1"/>
</dbReference>
<dbReference type="EMBL" id="BAABGA010000022">
    <property type="protein sequence ID" value="GAA4451073.1"/>
    <property type="molecule type" value="Genomic_DNA"/>
</dbReference>
<dbReference type="RefSeq" id="WP_345321295.1">
    <property type="nucleotide sequence ID" value="NZ_BAABGA010000022.1"/>
</dbReference>
<proteinExistence type="predicted"/>
<evidence type="ECO:0000313" key="1">
    <source>
        <dbReference type="EMBL" id="GAA4451073.1"/>
    </source>
</evidence>
<comment type="caution">
    <text evidence="1">The sequence shown here is derived from an EMBL/GenBank/DDBJ whole genome shotgun (WGS) entry which is preliminary data.</text>
</comment>
<name>A0ABP8MM60_9BACT</name>
<evidence type="ECO:0000313" key="2">
    <source>
        <dbReference type="Proteomes" id="UP001500840"/>
    </source>
</evidence>
<gene>
    <name evidence="1" type="ORF">GCM10023156_18210</name>
</gene>